<gene>
    <name evidence="1" type="ORF">FGK64_15975</name>
</gene>
<reference evidence="1 2" key="1">
    <citation type="submission" date="2019-05" db="EMBL/GenBank/DDBJ databases">
        <title>Marivita sp. nov. isolated from sea sediment.</title>
        <authorList>
            <person name="Kim W."/>
        </authorList>
    </citation>
    <scope>NUCLEOTIDE SEQUENCE [LARGE SCALE GENOMIC DNA]</scope>
    <source>
        <strain evidence="1 2">CAU 1492</strain>
    </source>
</reference>
<dbReference type="EMBL" id="VCPC01000003">
    <property type="protein sequence ID" value="TMV11760.1"/>
    <property type="molecule type" value="Genomic_DNA"/>
</dbReference>
<comment type="caution">
    <text evidence="1">The sequence shown here is derived from an EMBL/GenBank/DDBJ whole genome shotgun (WGS) entry which is preliminary data.</text>
</comment>
<proteinExistence type="predicted"/>
<dbReference type="Proteomes" id="UP001191082">
    <property type="component" value="Unassembled WGS sequence"/>
</dbReference>
<name>A0ABY2X9B8_9RHOB</name>
<evidence type="ECO:0008006" key="3">
    <source>
        <dbReference type="Google" id="ProtNLM"/>
    </source>
</evidence>
<evidence type="ECO:0000313" key="1">
    <source>
        <dbReference type="EMBL" id="TMV11760.1"/>
    </source>
</evidence>
<protein>
    <recommendedName>
        <fullName evidence="3">50S ribosomal protein L35</fullName>
    </recommendedName>
</protein>
<evidence type="ECO:0000313" key="2">
    <source>
        <dbReference type="Proteomes" id="UP001191082"/>
    </source>
</evidence>
<sequence length="76" mass="7786">MTPHTDLCLVLGLVLAALSVPAFVAAYSDGRRPIAPVASGMIAVGLVAYALGTAQGAYAPADVPEAFFRVVARFLP</sequence>
<accession>A0ABY2X9B8</accession>
<keyword evidence="2" id="KW-1185">Reference proteome</keyword>
<dbReference type="RefSeq" id="WP_138864822.1">
    <property type="nucleotide sequence ID" value="NZ_VCPC01000003.1"/>
</dbReference>
<organism evidence="1 2">
    <name type="scientific">Arenibacterium halophilum</name>
    <dbReference type="NCBI Taxonomy" id="2583821"/>
    <lineage>
        <taxon>Bacteria</taxon>
        <taxon>Pseudomonadati</taxon>
        <taxon>Pseudomonadota</taxon>
        <taxon>Alphaproteobacteria</taxon>
        <taxon>Rhodobacterales</taxon>
        <taxon>Paracoccaceae</taxon>
        <taxon>Arenibacterium</taxon>
    </lineage>
</organism>